<dbReference type="Pfam" id="PF07030">
    <property type="entry name" value="Phage_Mu_Gp36"/>
    <property type="match status" value="1"/>
</dbReference>
<dbReference type="AlphaFoldDB" id="Q2NW77"/>
<evidence type="ECO:0000256" key="1">
    <source>
        <dbReference type="SAM" id="MobiDB-lite"/>
    </source>
</evidence>
<evidence type="ECO:0000313" key="3">
    <source>
        <dbReference type="EMBL" id="CRL43987.1"/>
    </source>
</evidence>
<feature type="region of interest" description="Disordered" evidence="1">
    <location>
        <begin position="106"/>
        <end position="135"/>
    </location>
</feature>
<evidence type="ECO:0008006" key="6">
    <source>
        <dbReference type="Google" id="ProtNLM"/>
    </source>
</evidence>
<protein>
    <recommendedName>
        <fullName evidence="6">Mu-like prophage protein gp36</fullName>
    </recommendedName>
</protein>
<dbReference type="RefSeq" id="WP_011410186.1">
    <property type="nucleotide sequence ID" value="NC_007712.1"/>
</dbReference>
<reference evidence="3 5" key="2">
    <citation type="submission" date="2015-05" db="EMBL/GenBank/DDBJ databases">
        <authorList>
            <person name="Goodhead I."/>
        </authorList>
    </citation>
    <scope>NUCLEOTIDE SEQUENCE [LARGE SCALE GENOMIC DNA]</scope>
    <source>
        <strain evidence="3">B4</strain>
        <strain evidence="5">morsitans</strain>
    </source>
</reference>
<dbReference type="InterPro" id="IPR009752">
    <property type="entry name" value="Phage_Mu_GpJ"/>
</dbReference>
<reference evidence="2 4" key="1">
    <citation type="journal article" date="2006" name="Genome Res.">
        <title>Massive genome erosion and functional adaptations provide insights into the symbiotic lifestyle of Sodalis glossinidius in the tsetse host.</title>
        <authorList>
            <person name="Toh H."/>
            <person name="Weiss B.L."/>
            <person name="Perkin S.A.H."/>
            <person name="Yamashita A."/>
            <person name="Oshima K."/>
            <person name="Hattori M."/>
            <person name="Aksoy S."/>
        </authorList>
    </citation>
    <scope>NUCLEOTIDE SEQUENCE [LARGE SCALE GENOMIC DNA]</scope>
    <source>
        <strain evidence="2">Morsitans</strain>
        <strain evidence="4">morsitans</strain>
    </source>
</reference>
<keyword evidence="4" id="KW-1185">Reference proteome</keyword>
<dbReference type="Proteomes" id="UP000245838">
    <property type="component" value="Chromosome sggmmb4_Chromosome"/>
</dbReference>
<evidence type="ECO:0000313" key="2">
    <source>
        <dbReference type="EMBL" id="BAE73598.1"/>
    </source>
</evidence>
<name>Q2NW77_SODGM</name>
<dbReference type="BioCyc" id="SGLO343509:SGP1_RS03005-MONOMER"/>
<sequence>MYASEQDLRVRYIGPLIERLVDGRSDEAAARQKVSQALTDASALMDSFIAARYALPLSVVPSVLKQHACTLAFYYLNDERATEQTRQSYQDALRWLEAVKKGELPLGVDSDNQAPDSADLPQMQADASCSDAGRRGLSDDCFHRKRFAGAAIAGAAI</sequence>
<accession>Q2NW77</accession>
<evidence type="ECO:0000313" key="4">
    <source>
        <dbReference type="Proteomes" id="UP000001932"/>
    </source>
</evidence>
<proteinExistence type="predicted"/>
<dbReference type="STRING" id="343509.SG0323"/>
<dbReference type="Proteomes" id="UP000001932">
    <property type="component" value="Chromosome"/>
</dbReference>
<dbReference type="EMBL" id="AP008232">
    <property type="protein sequence ID" value="BAE73598.1"/>
    <property type="molecule type" value="Genomic_DNA"/>
</dbReference>
<dbReference type="EMBL" id="LN854557">
    <property type="protein sequence ID" value="CRL43987.1"/>
    <property type="molecule type" value="Genomic_DNA"/>
</dbReference>
<dbReference type="eggNOG" id="COG4387">
    <property type="taxonomic scope" value="Bacteria"/>
</dbReference>
<evidence type="ECO:0000313" key="5">
    <source>
        <dbReference type="Proteomes" id="UP000245838"/>
    </source>
</evidence>
<dbReference type="HOGENOM" id="CLU_112375_1_0_6"/>
<dbReference type="KEGG" id="sgl:SG0323"/>
<gene>
    <name evidence="2" type="ordered locus">SG0323</name>
    <name evidence="3" type="ORF">SGGMMB4_00794</name>
</gene>
<organism evidence="2 4">
    <name type="scientific">Sodalis glossinidius (strain morsitans)</name>
    <dbReference type="NCBI Taxonomy" id="343509"/>
    <lineage>
        <taxon>Bacteria</taxon>
        <taxon>Pseudomonadati</taxon>
        <taxon>Pseudomonadota</taxon>
        <taxon>Gammaproteobacteria</taxon>
        <taxon>Enterobacterales</taxon>
        <taxon>Bruguierivoracaceae</taxon>
        <taxon>Sodalis</taxon>
    </lineage>
</organism>